<dbReference type="Proteomes" id="UP000231179">
    <property type="component" value="Chromosome"/>
</dbReference>
<keyword evidence="1" id="KW-0472">Membrane</keyword>
<gene>
    <name evidence="2" type="ORF">SCLAR_v1c08650</name>
</gene>
<feature type="transmembrane region" description="Helical" evidence="1">
    <location>
        <begin position="50"/>
        <end position="70"/>
    </location>
</feature>
<dbReference type="EMBL" id="CP024870">
    <property type="protein sequence ID" value="ATX71173.1"/>
    <property type="molecule type" value="Genomic_DNA"/>
</dbReference>
<sequence length="75" mass="8326">MEILGWVLIGLGSLALIIVTIVKLALYVSKSKRELLTGKSKPQTFVSKNINYFLFFIPILIIAAGLFINFGDIKL</sequence>
<dbReference type="AlphaFoldDB" id="A0A1Y0L284"/>
<keyword evidence="3" id="KW-1185">Reference proteome</keyword>
<dbReference type="KEGG" id="scla:SCLARK_001267"/>
<name>A0A1Y0L284_9MOLU</name>
<proteinExistence type="predicted"/>
<accession>A0A1Y0L284</accession>
<keyword evidence="1" id="KW-0812">Transmembrane</keyword>
<protein>
    <submittedName>
        <fullName evidence="2">Uncharacterized protein</fullName>
    </submittedName>
</protein>
<evidence type="ECO:0000313" key="3">
    <source>
        <dbReference type="Proteomes" id="UP000231179"/>
    </source>
</evidence>
<evidence type="ECO:0000256" key="1">
    <source>
        <dbReference type="SAM" id="Phobius"/>
    </source>
</evidence>
<feature type="transmembrane region" description="Helical" evidence="1">
    <location>
        <begin position="6"/>
        <end position="29"/>
    </location>
</feature>
<keyword evidence="1" id="KW-1133">Transmembrane helix</keyword>
<organism evidence="2 3">
    <name type="scientific">Spiroplasma clarkii</name>
    <dbReference type="NCBI Taxonomy" id="2139"/>
    <lineage>
        <taxon>Bacteria</taxon>
        <taxon>Bacillati</taxon>
        <taxon>Mycoplasmatota</taxon>
        <taxon>Mollicutes</taxon>
        <taxon>Entomoplasmatales</taxon>
        <taxon>Spiroplasmataceae</taxon>
        <taxon>Spiroplasma</taxon>
    </lineage>
</organism>
<evidence type="ECO:0000313" key="2">
    <source>
        <dbReference type="EMBL" id="ATX71173.1"/>
    </source>
</evidence>
<reference evidence="2 3" key="1">
    <citation type="submission" date="2017-11" db="EMBL/GenBank/DDBJ databases">
        <title>Complete genome sequence of Spiroplasma clarkii CN-5 (DSM 19994).</title>
        <authorList>
            <person name="Tsai Y.-M."/>
            <person name="Chang A."/>
            <person name="Lo W.-S."/>
            <person name="Kuo C.-H."/>
        </authorList>
    </citation>
    <scope>NUCLEOTIDE SEQUENCE [LARGE SCALE GENOMIC DNA]</scope>
    <source>
        <strain evidence="2 3">CN-5</strain>
    </source>
</reference>
<dbReference type="RefSeq" id="WP_100254714.1">
    <property type="nucleotide sequence ID" value="NZ_CP015819.1"/>
</dbReference>